<dbReference type="EMBL" id="NMUH01009401">
    <property type="protein sequence ID" value="MQM20017.1"/>
    <property type="molecule type" value="Genomic_DNA"/>
</dbReference>
<dbReference type="Proteomes" id="UP000652761">
    <property type="component" value="Unassembled WGS sequence"/>
</dbReference>
<keyword evidence="1" id="KW-0732">Signal</keyword>
<gene>
    <name evidence="2" type="ORF">Taro_053033</name>
</gene>
<name>A0A843XLY7_COLES</name>
<comment type="caution">
    <text evidence="2">The sequence shown here is derived from an EMBL/GenBank/DDBJ whole genome shotgun (WGS) entry which is preliminary data.</text>
</comment>
<keyword evidence="3" id="KW-1185">Reference proteome</keyword>
<organism evidence="2 3">
    <name type="scientific">Colocasia esculenta</name>
    <name type="common">Wild taro</name>
    <name type="synonym">Arum esculentum</name>
    <dbReference type="NCBI Taxonomy" id="4460"/>
    <lineage>
        <taxon>Eukaryota</taxon>
        <taxon>Viridiplantae</taxon>
        <taxon>Streptophyta</taxon>
        <taxon>Embryophyta</taxon>
        <taxon>Tracheophyta</taxon>
        <taxon>Spermatophyta</taxon>
        <taxon>Magnoliopsida</taxon>
        <taxon>Liliopsida</taxon>
        <taxon>Araceae</taxon>
        <taxon>Aroideae</taxon>
        <taxon>Colocasieae</taxon>
        <taxon>Colocasia</taxon>
    </lineage>
</organism>
<evidence type="ECO:0000313" key="3">
    <source>
        <dbReference type="Proteomes" id="UP000652761"/>
    </source>
</evidence>
<protein>
    <submittedName>
        <fullName evidence="2">Uncharacterized protein</fullName>
    </submittedName>
</protein>
<feature type="signal peptide" evidence="1">
    <location>
        <begin position="1"/>
        <end position="17"/>
    </location>
</feature>
<evidence type="ECO:0000256" key="1">
    <source>
        <dbReference type="SAM" id="SignalP"/>
    </source>
</evidence>
<dbReference type="AlphaFoldDB" id="A0A843XLY7"/>
<feature type="non-terminal residue" evidence="2">
    <location>
        <position position="1"/>
    </location>
</feature>
<feature type="chain" id="PRO_5032461695" evidence="1">
    <location>
        <begin position="18"/>
        <end position="144"/>
    </location>
</feature>
<accession>A0A843XLY7</accession>
<evidence type="ECO:0000313" key="2">
    <source>
        <dbReference type="EMBL" id="MQM20017.1"/>
    </source>
</evidence>
<reference evidence="2" key="1">
    <citation type="submission" date="2017-07" db="EMBL/GenBank/DDBJ databases">
        <title>Taro Niue Genome Assembly and Annotation.</title>
        <authorList>
            <person name="Atibalentja N."/>
            <person name="Keating K."/>
            <person name="Fields C.J."/>
        </authorList>
    </citation>
    <scope>NUCLEOTIDE SEQUENCE</scope>
    <source>
        <strain evidence="2">Niue_2</strain>
        <tissue evidence="2">Leaf</tissue>
    </source>
</reference>
<sequence length="144" mass="16035">AIRPLLLILSFISASLLLPSLRVATLRIRRRHGPMPRVRVPLSSGVTSTPNMKAYSDGEEGVGGAETRVDFGTKSWPYVYYARRDQKGTVDWGTMSWPYVYYSRRDGKGHKEGKPYNAADAVVTSAVKPATVRHGRKLGRGFRI</sequence>
<proteinExistence type="predicted"/>